<feature type="transmembrane region" description="Helical" evidence="2">
    <location>
        <begin position="192"/>
        <end position="214"/>
    </location>
</feature>
<evidence type="ECO:0000313" key="3">
    <source>
        <dbReference type="EMBL" id="QDV55701.1"/>
    </source>
</evidence>
<dbReference type="RefSeq" id="WP_145283605.1">
    <property type="nucleotide sequence ID" value="NZ_CP036318.1"/>
</dbReference>
<dbReference type="Proteomes" id="UP000316770">
    <property type="component" value="Chromosome"/>
</dbReference>
<evidence type="ECO:0008006" key="5">
    <source>
        <dbReference type="Google" id="ProtNLM"/>
    </source>
</evidence>
<gene>
    <name evidence="3" type="ORF">Mal33_16800</name>
</gene>
<protein>
    <recommendedName>
        <fullName evidence="5">Transmembrane protein</fullName>
    </recommendedName>
</protein>
<feature type="region of interest" description="Disordered" evidence="1">
    <location>
        <begin position="119"/>
        <end position="143"/>
    </location>
</feature>
<name>A0A518IRJ1_9BACT</name>
<dbReference type="EMBL" id="CP036318">
    <property type="protein sequence ID" value="QDV55701.1"/>
    <property type="molecule type" value="Genomic_DNA"/>
</dbReference>
<keyword evidence="2" id="KW-0812">Transmembrane</keyword>
<keyword evidence="2" id="KW-0472">Membrane</keyword>
<evidence type="ECO:0000256" key="1">
    <source>
        <dbReference type="SAM" id="MobiDB-lite"/>
    </source>
</evidence>
<feature type="transmembrane region" description="Helical" evidence="2">
    <location>
        <begin position="248"/>
        <end position="268"/>
    </location>
</feature>
<evidence type="ECO:0000256" key="2">
    <source>
        <dbReference type="SAM" id="Phobius"/>
    </source>
</evidence>
<dbReference type="AlphaFoldDB" id="A0A518IRJ1"/>
<organism evidence="3 4">
    <name type="scientific">Rosistilla oblonga</name>
    <dbReference type="NCBI Taxonomy" id="2527990"/>
    <lineage>
        <taxon>Bacteria</taxon>
        <taxon>Pseudomonadati</taxon>
        <taxon>Planctomycetota</taxon>
        <taxon>Planctomycetia</taxon>
        <taxon>Pirellulales</taxon>
        <taxon>Pirellulaceae</taxon>
        <taxon>Rosistilla</taxon>
    </lineage>
</organism>
<sequence>MTILRRIRHALFASMAAFLLAILFVPTGEPRTVWTINDADAPPQLVIASGIASAPIHSPSRLPKLLTARLRWRLLMTQHYADQDINRQFRQAVDAVEAAGDEASTSSEAAMTLTSFRQPVEGQAEETQSSESPVDDDSPDAEASHFMTGHQFWTRQHKRAAAAYDELLSLDKPAVTASPLTTLPGLPTRGGLLLAICCGLLGGLTMASVDAFAYRKQTPPESNLDATLHLPASWFRVRRTPPQRLAHGLRTACIAWIVVAGLLLATSARKEMGLQRLMNWPLAELADLV</sequence>
<keyword evidence="2" id="KW-1133">Transmembrane helix</keyword>
<evidence type="ECO:0000313" key="4">
    <source>
        <dbReference type="Proteomes" id="UP000316770"/>
    </source>
</evidence>
<proteinExistence type="predicted"/>
<reference evidence="3 4" key="1">
    <citation type="submission" date="2019-02" db="EMBL/GenBank/DDBJ databases">
        <title>Deep-cultivation of Planctomycetes and their phenomic and genomic characterization uncovers novel biology.</title>
        <authorList>
            <person name="Wiegand S."/>
            <person name="Jogler M."/>
            <person name="Boedeker C."/>
            <person name="Pinto D."/>
            <person name="Vollmers J."/>
            <person name="Rivas-Marin E."/>
            <person name="Kohn T."/>
            <person name="Peeters S.H."/>
            <person name="Heuer A."/>
            <person name="Rast P."/>
            <person name="Oberbeckmann S."/>
            <person name="Bunk B."/>
            <person name="Jeske O."/>
            <person name="Meyerdierks A."/>
            <person name="Storesund J.E."/>
            <person name="Kallscheuer N."/>
            <person name="Luecker S."/>
            <person name="Lage O.M."/>
            <person name="Pohl T."/>
            <person name="Merkel B.J."/>
            <person name="Hornburger P."/>
            <person name="Mueller R.-W."/>
            <person name="Bruemmer F."/>
            <person name="Labrenz M."/>
            <person name="Spormann A.M."/>
            <person name="Op den Camp H."/>
            <person name="Overmann J."/>
            <person name="Amann R."/>
            <person name="Jetten M.S.M."/>
            <person name="Mascher T."/>
            <person name="Medema M.H."/>
            <person name="Devos D.P."/>
            <person name="Kaster A.-K."/>
            <person name="Ovreas L."/>
            <person name="Rohde M."/>
            <person name="Galperin M.Y."/>
            <person name="Jogler C."/>
        </authorList>
    </citation>
    <scope>NUCLEOTIDE SEQUENCE [LARGE SCALE GENOMIC DNA]</scope>
    <source>
        <strain evidence="3 4">Mal33</strain>
    </source>
</reference>
<accession>A0A518IRJ1</accession>
<keyword evidence="4" id="KW-1185">Reference proteome</keyword>